<comment type="subunit">
    <text evidence="8">Composed of two chains; the small (or glutamine) chain promotes the hydrolysis of glutamine to ammonia, which is used by the large (or ammonia) chain to synthesize carbamoyl phosphate. Tetramer of heterodimers (alpha,beta)4.</text>
</comment>
<gene>
    <name evidence="8 10" type="primary">carA</name>
    <name evidence="10" type="ORF">WKV44_08515</name>
</gene>
<dbReference type="InterPro" id="IPR050472">
    <property type="entry name" value="Anth_synth/Amidotransfase"/>
</dbReference>
<reference evidence="10 11" key="1">
    <citation type="submission" date="2024-03" db="EMBL/GenBank/DDBJ databases">
        <title>Ignisphaera cupida sp. nov., a hyperthermophilic hydrolytic archaeon from a hot spring of Kamchatka, and proposal of Ignisphaeraceae fam. nov.</title>
        <authorList>
            <person name="Podosokorskaya O.A."/>
            <person name="Elcheninov A.G."/>
            <person name="Maltseva A.I."/>
            <person name="Zayulina K.S."/>
            <person name="Novikov A."/>
            <person name="Merkel A.Y."/>
        </authorList>
    </citation>
    <scope>NUCLEOTIDE SEQUENCE [LARGE SCALE GENOMIC DNA]</scope>
    <source>
        <strain evidence="10 11">38H-sp</strain>
    </source>
</reference>
<dbReference type="PANTHER" id="PTHR43418:SF7">
    <property type="entry name" value="CARBAMOYL-PHOSPHATE SYNTHASE SMALL CHAIN"/>
    <property type="match status" value="1"/>
</dbReference>
<feature type="binding site" evidence="8">
    <location>
        <position position="249"/>
    </location>
    <ligand>
        <name>L-glutamine</name>
        <dbReference type="ChEBI" id="CHEBI:58359"/>
    </ligand>
</feature>
<evidence type="ECO:0000256" key="6">
    <source>
        <dbReference type="ARBA" id="ARBA00022962"/>
    </source>
</evidence>
<keyword evidence="4 8" id="KW-0547">Nucleotide-binding</keyword>
<dbReference type="InterPro" id="IPR029062">
    <property type="entry name" value="Class_I_gatase-like"/>
</dbReference>
<dbReference type="Pfam" id="PF00988">
    <property type="entry name" value="CPSase_sm_chain"/>
    <property type="match status" value="1"/>
</dbReference>
<feature type="binding site" evidence="8">
    <location>
        <position position="321"/>
    </location>
    <ligand>
        <name>L-glutamine</name>
        <dbReference type="ChEBI" id="CHEBI:58359"/>
    </ligand>
</feature>
<dbReference type="PRINTS" id="PR00096">
    <property type="entry name" value="GATASE"/>
</dbReference>
<sequence>MSKSCALVLEDGTVFYGSPFGAPPLSIGSLKNGEKKLEGVGEVVFNTGMVGYVEILTDPSYTGQIVTMTYPHIGNYGVDRAWNESGPEKGRRQVKVAGFVVRSLYEGPVPEGRISLSKYLETEGVPGICGVDTRALTLMLREGGSPFGLIVDVPAGQESLSDSDIKAVVEYLDSIPHMEGANLVEYVGTREVVDYDGAAARFALIDCGIKANIIRELNSRNVHVTVFPSTCSAEDILNGGFDAAFFSNGPGDPAVLTEQIELAKSLIGKMPVFGICLGHQIISLALGAKTYKLKFGHHGINNPVRDEFTKKVFVTSQNHGFAVDESSLPKGVSVWFKNANDDTVEGIAHDSLPVKASQFHPEAAPGPHDCSWIFDDFIDTALKSKE</sequence>
<keyword evidence="5 8" id="KW-0067">ATP-binding</keyword>
<evidence type="ECO:0000259" key="9">
    <source>
        <dbReference type="SMART" id="SM01097"/>
    </source>
</evidence>
<feature type="binding site" evidence="8">
    <location>
        <position position="277"/>
    </location>
    <ligand>
        <name>L-glutamine</name>
        <dbReference type="ChEBI" id="CHEBI:58359"/>
    </ligand>
</feature>
<dbReference type="InterPro" id="IPR036480">
    <property type="entry name" value="CarbP_synth_ssu_N_sf"/>
</dbReference>
<evidence type="ECO:0000256" key="8">
    <source>
        <dbReference type="HAMAP-Rule" id="MF_01209"/>
    </source>
</evidence>
<keyword evidence="6 8" id="KW-0315">Glutamine amidotransferase</keyword>
<evidence type="ECO:0000256" key="2">
    <source>
        <dbReference type="ARBA" id="ARBA00007800"/>
    </source>
</evidence>
<protein>
    <recommendedName>
        <fullName evidence="8">Carbamoyl phosphate synthase small chain</fullName>
        <ecNumber evidence="8">6.3.5.5</ecNumber>
    </recommendedName>
    <alternativeName>
        <fullName evidence="8">Carbamoyl phosphate synthetase glutamine chain</fullName>
    </alternativeName>
</protein>
<comment type="pathway">
    <text evidence="8">Pyrimidine metabolism; UMP biosynthesis via de novo pathway; (S)-dihydroorotate from bicarbonate: step 1/3.</text>
</comment>
<evidence type="ECO:0000256" key="3">
    <source>
        <dbReference type="ARBA" id="ARBA00022598"/>
    </source>
</evidence>
<keyword evidence="11" id="KW-1185">Reference proteome</keyword>
<dbReference type="PRINTS" id="PR00097">
    <property type="entry name" value="ANTSNTHASEII"/>
</dbReference>
<feature type="active site" description="Nucleophile" evidence="8">
    <location>
        <position position="276"/>
    </location>
</feature>
<dbReference type="PANTHER" id="PTHR43418">
    <property type="entry name" value="MULTIFUNCTIONAL TRYPTOPHAN BIOSYNTHESIS PROTEIN-RELATED"/>
    <property type="match status" value="1"/>
</dbReference>
<dbReference type="SUPFAM" id="SSF52317">
    <property type="entry name" value="Class I glutamine amidotransferase-like"/>
    <property type="match status" value="1"/>
</dbReference>
<feature type="active site" evidence="8">
    <location>
        <position position="362"/>
    </location>
</feature>
<feature type="region of interest" description="CPSase" evidence="8">
    <location>
        <begin position="1"/>
        <end position="201"/>
    </location>
</feature>
<dbReference type="PROSITE" id="PS51273">
    <property type="entry name" value="GATASE_TYPE_1"/>
    <property type="match status" value="1"/>
</dbReference>
<dbReference type="PRINTS" id="PR00099">
    <property type="entry name" value="CPSGATASE"/>
</dbReference>
<organism evidence="10 11">
    <name type="scientific">Rarispira pelagica</name>
    <dbReference type="NCBI Taxonomy" id="3141764"/>
    <lineage>
        <taxon>Bacteria</taxon>
        <taxon>Pseudomonadati</taxon>
        <taxon>Spirochaetota</taxon>
        <taxon>Spirochaetia</taxon>
        <taxon>Winmispirales</taxon>
        <taxon>Winmispiraceae</taxon>
        <taxon>Rarispira</taxon>
    </lineage>
</organism>
<keyword evidence="8" id="KW-0665">Pyrimidine biosynthesis</keyword>
<comment type="catalytic activity">
    <reaction evidence="8">
        <text>L-glutamine + H2O = L-glutamate + NH4(+)</text>
        <dbReference type="Rhea" id="RHEA:15889"/>
        <dbReference type="ChEBI" id="CHEBI:15377"/>
        <dbReference type="ChEBI" id="CHEBI:28938"/>
        <dbReference type="ChEBI" id="CHEBI:29985"/>
        <dbReference type="ChEBI" id="CHEBI:58359"/>
    </reaction>
</comment>
<feature type="binding site" evidence="8">
    <location>
        <position position="318"/>
    </location>
    <ligand>
        <name>L-glutamine</name>
        <dbReference type="ChEBI" id="CHEBI:58359"/>
    </ligand>
</feature>
<evidence type="ECO:0000256" key="5">
    <source>
        <dbReference type="ARBA" id="ARBA00022840"/>
    </source>
</evidence>
<keyword evidence="8" id="KW-0055">Arginine biosynthesis</keyword>
<feature type="binding site" evidence="8">
    <location>
        <position position="280"/>
    </location>
    <ligand>
        <name>L-glutamine</name>
        <dbReference type="ChEBI" id="CHEBI:58359"/>
    </ligand>
</feature>
<evidence type="ECO:0000313" key="10">
    <source>
        <dbReference type="EMBL" id="MEM5948587.1"/>
    </source>
</evidence>
<proteinExistence type="inferred from homology"/>
<feature type="binding site" evidence="8">
    <location>
        <position position="320"/>
    </location>
    <ligand>
        <name>L-glutamine</name>
        <dbReference type="ChEBI" id="CHEBI:58359"/>
    </ligand>
</feature>
<comment type="function">
    <text evidence="8">Small subunit of the glutamine-dependent carbamoyl phosphate synthetase (CPSase). CPSase catalyzes the formation of carbamoyl phosphate from the ammonia moiety of glutamine, carbonate, and phosphate donated by ATP, constituting the first step of 2 biosynthetic pathways, one leading to arginine and/or urea and the other to pyrimidine nucleotides. The small subunit (glutamine amidotransferase) binds and cleaves glutamine to supply the large subunit with the substrate ammonia.</text>
</comment>
<evidence type="ECO:0000256" key="1">
    <source>
        <dbReference type="ARBA" id="ARBA00005077"/>
    </source>
</evidence>
<comment type="pathway">
    <text evidence="1 8">Amino-acid biosynthesis; L-arginine biosynthesis; carbamoyl phosphate from bicarbonate: step 1/1.</text>
</comment>
<dbReference type="InterPro" id="IPR035686">
    <property type="entry name" value="CPSase_GATase1"/>
</dbReference>
<comment type="catalytic activity">
    <reaction evidence="7 8">
        <text>hydrogencarbonate + L-glutamine + 2 ATP + H2O = carbamoyl phosphate + L-glutamate + 2 ADP + phosphate + 2 H(+)</text>
        <dbReference type="Rhea" id="RHEA:18633"/>
        <dbReference type="ChEBI" id="CHEBI:15377"/>
        <dbReference type="ChEBI" id="CHEBI:15378"/>
        <dbReference type="ChEBI" id="CHEBI:17544"/>
        <dbReference type="ChEBI" id="CHEBI:29985"/>
        <dbReference type="ChEBI" id="CHEBI:30616"/>
        <dbReference type="ChEBI" id="CHEBI:43474"/>
        <dbReference type="ChEBI" id="CHEBI:58228"/>
        <dbReference type="ChEBI" id="CHEBI:58359"/>
        <dbReference type="ChEBI" id="CHEBI:456216"/>
        <dbReference type="EC" id="6.3.5.5"/>
    </reaction>
</comment>
<feature type="binding site" evidence="8">
    <location>
        <position position="251"/>
    </location>
    <ligand>
        <name>L-glutamine</name>
        <dbReference type="ChEBI" id="CHEBI:58359"/>
    </ligand>
</feature>
<dbReference type="EC" id="6.3.5.5" evidence="8"/>
<dbReference type="HAMAP" id="MF_01209">
    <property type="entry name" value="CPSase_S_chain"/>
    <property type="match status" value="1"/>
</dbReference>
<feature type="domain" description="Carbamoyl-phosphate synthase small subunit N-terminal" evidence="9">
    <location>
        <begin position="3"/>
        <end position="151"/>
    </location>
</feature>
<dbReference type="InterPro" id="IPR017926">
    <property type="entry name" value="GATASE"/>
</dbReference>
<feature type="active site" evidence="8">
    <location>
        <position position="360"/>
    </location>
</feature>
<dbReference type="RefSeq" id="WP_420070038.1">
    <property type="nucleotide sequence ID" value="NZ_JBCHKQ010000004.1"/>
</dbReference>
<dbReference type="SMART" id="SM01097">
    <property type="entry name" value="CPSase_sm_chain"/>
    <property type="match status" value="1"/>
</dbReference>
<dbReference type="GO" id="GO:0004088">
    <property type="term" value="F:carbamoyl-phosphate synthase (glutamine-hydrolyzing) activity"/>
    <property type="evidence" value="ECO:0007669"/>
    <property type="project" value="UniProtKB-EC"/>
</dbReference>
<evidence type="ECO:0000313" key="11">
    <source>
        <dbReference type="Proteomes" id="UP001466331"/>
    </source>
</evidence>
<dbReference type="Pfam" id="PF00117">
    <property type="entry name" value="GATase"/>
    <property type="match status" value="1"/>
</dbReference>
<keyword evidence="8" id="KW-0028">Amino-acid biosynthesis</keyword>
<keyword evidence="3 8" id="KW-0436">Ligase</keyword>
<evidence type="ECO:0000256" key="7">
    <source>
        <dbReference type="ARBA" id="ARBA00048816"/>
    </source>
</evidence>
<accession>A0ABU9UEK1</accession>
<dbReference type="Proteomes" id="UP001466331">
    <property type="component" value="Unassembled WGS sequence"/>
</dbReference>
<dbReference type="EMBL" id="JBCHKQ010000004">
    <property type="protein sequence ID" value="MEM5948587.1"/>
    <property type="molecule type" value="Genomic_DNA"/>
</dbReference>
<dbReference type="Gene3D" id="3.50.30.20">
    <property type="entry name" value="Carbamoyl-phosphate synthase small subunit, N-terminal domain"/>
    <property type="match status" value="1"/>
</dbReference>
<dbReference type="NCBIfam" id="NF009475">
    <property type="entry name" value="PRK12838.1"/>
    <property type="match status" value="1"/>
</dbReference>
<dbReference type="NCBIfam" id="TIGR01368">
    <property type="entry name" value="CPSaseIIsmall"/>
    <property type="match status" value="1"/>
</dbReference>
<dbReference type="Gene3D" id="3.40.50.880">
    <property type="match status" value="1"/>
</dbReference>
<comment type="similarity">
    <text evidence="2 8">Belongs to the CarA family.</text>
</comment>
<name>A0ABU9UEK1_9SPIR</name>
<dbReference type="SUPFAM" id="SSF52021">
    <property type="entry name" value="Carbamoyl phosphate synthetase, small subunit N-terminal domain"/>
    <property type="match status" value="1"/>
</dbReference>
<dbReference type="CDD" id="cd01744">
    <property type="entry name" value="GATase1_CPSase"/>
    <property type="match status" value="1"/>
</dbReference>
<evidence type="ECO:0000256" key="4">
    <source>
        <dbReference type="ARBA" id="ARBA00022741"/>
    </source>
</evidence>
<comment type="caution">
    <text evidence="10">The sequence shown here is derived from an EMBL/GenBank/DDBJ whole genome shotgun (WGS) entry which is preliminary data.</text>
</comment>
<dbReference type="InterPro" id="IPR002474">
    <property type="entry name" value="CarbamoylP_synth_ssu_N"/>
</dbReference>
<dbReference type="InterPro" id="IPR006274">
    <property type="entry name" value="CarbamoylP_synth_ssu"/>
</dbReference>
<feature type="binding site" evidence="8">
    <location>
        <position position="60"/>
    </location>
    <ligand>
        <name>L-glutamine</name>
        <dbReference type="ChEBI" id="CHEBI:58359"/>
    </ligand>
</feature>